<organism evidence="2 3">
    <name type="scientific">Streptococcus criceti HS-6</name>
    <dbReference type="NCBI Taxonomy" id="873449"/>
    <lineage>
        <taxon>Bacteria</taxon>
        <taxon>Bacillati</taxon>
        <taxon>Bacillota</taxon>
        <taxon>Bacilli</taxon>
        <taxon>Lactobacillales</taxon>
        <taxon>Streptococcaceae</taxon>
        <taxon>Streptococcus</taxon>
    </lineage>
</organism>
<dbReference type="Gene3D" id="3.30.70.100">
    <property type="match status" value="1"/>
</dbReference>
<dbReference type="PANTHER" id="PTHR33336:SF15">
    <property type="entry name" value="ABM DOMAIN-CONTAINING PROTEIN"/>
    <property type="match status" value="1"/>
</dbReference>
<protein>
    <submittedName>
        <fullName evidence="2">Antibiotic biosynthesis monooxygenase family protein</fullName>
    </submittedName>
</protein>
<dbReference type="Proteomes" id="UP000004322">
    <property type="component" value="Unassembled WGS sequence"/>
</dbReference>
<evidence type="ECO:0000313" key="3">
    <source>
        <dbReference type="Proteomes" id="UP000004322"/>
    </source>
</evidence>
<feature type="domain" description="ABM" evidence="1">
    <location>
        <begin position="2"/>
        <end position="91"/>
    </location>
</feature>
<keyword evidence="3" id="KW-1185">Reference proteome</keyword>
<dbReference type="Pfam" id="PF03992">
    <property type="entry name" value="ABM"/>
    <property type="match status" value="1"/>
</dbReference>
<dbReference type="SUPFAM" id="SSF54909">
    <property type="entry name" value="Dimeric alpha+beta barrel"/>
    <property type="match status" value="1"/>
</dbReference>
<evidence type="ECO:0000313" key="2">
    <source>
        <dbReference type="EMBL" id="EHI73824.1"/>
    </source>
</evidence>
<proteinExistence type="predicted"/>
<dbReference type="PANTHER" id="PTHR33336">
    <property type="entry name" value="QUINOL MONOOXYGENASE YGIN-RELATED"/>
    <property type="match status" value="1"/>
</dbReference>
<reference evidence="2" key="1">
    <citation type="submission" date="2011-07" db="EMBL/GenBank/DDBJ databases">
        <authorList>
            <person name="Stanhope M.J."/>
            <person name="Durkin A.S."/>
            <person name="Hostetler J."/>
            <person name="Kim M."/>
            <person name="Radune D."/>
            <person name="Singh I."/>
            <person name="Town C.D."/>
        </authorList>
    </citation>
    <scope>NUCLEOTIDE SEQUENCE [LARGE SCALE GENOMIC DNA]</scope>
    <source>
        <strain evidence="2">HS-6</strain>
    </source>
</reference>
<dbReference type="STRING" id="873449.STRCR_0673"/>
<evidence type="ECO:0000259" key="1">
    <source>
        <dbReference type="PROSITE" id="PS51725"/>
    </source>
</evidence>
<dbReference type="EMBL" id="AEUV02000002">
    <property type="protein sequence ID" value="EHI73824.1"/>
    <property type="molecule type" value="Genomic_DNA"/>
</dbReference>
<accession>G5JR88</accession>
<dbReference type="InterPro" id="IPR011008">
    <property type="entry name" value="Dimeric_a/b-barrel"/>
</dbReference>
<dbReference type="AlphaFoldDB" id="G5JR88"/>
<dbReference type="InterPro" id="IPR007138">
    <property type="entry name" value="ABM_dom"/>
</dbReference>
<sequence length="92" mass="10877">MKTINATFFIKEDNRQDFLQAIQPLIESSRQEKGNRSYQLYQAVDKPNQFIMIEQWENQEAIDSHNQTPVFTQFFDQLSDWSSAEPIVTVFD</sequence>
<comment type="caution">
    <text evidence="2">The sequence shown here is derived from an EMBL/GenBank/DDBJ whole genome shotgun (WGS) entry which is preliminary data.</text>
</comment>
<name>G5JR88_STRCG</name>
<keyword evidence="2" id="KW-0503">Monooxygenase</keyword>
<dbReference type="RefSeq" id="WP_004226296.1">
    <property type="nucleotide sequence ID" value="NZ_AEUV02000002.1"/>
</dbReference>
<gene>
    <name evidence="2" type="ORF">STRCR_0673</name>
</gene>
<dbReference type="InterPro" id="IPR050744">
    <property type="entry name" value="AI-2_Isomerase_LsrG"/>
</dbReference>
<dbReference type="GO" id="GO:0004497">
    <property type="term" value="F:monooxygenase activity"/>
    <property type="evidence" value="ECO:0007669"/>
    <property type="project" value="UniProtKB-KW"/>
</dbReference>
<dbReference type="eggNOG" id="COG1359">
    <property type="taxonomic scope" value="Bacteria"/>
</dbReference>
<dbReference type="OrthoDB" id="287932at2"/>
<keyword evidence="2" id="KW-0560">Oxidoreductase</keyword>
<dbReference type="PROSITE" id="PS51725">
    <property type="entry name" value="ABM"/>
    <property type="match status" value="1"/>
</dbReference>